<keyword evidence="2" id="KW-1185">Reference proteome</keyword>
<reference evidence="1 2" key="1">
    <citation type="submission" date="2016-11" db="EMBL/GenBank/DDBJ databases">
        <authorList>
            <person name="Jaros S."/>
            <person name="Januszkiewicz K."/>
            <person name="Wedrychowicz H."/>
        </authorList>
    </citation>
    <scope>NUCLEOTIDE SEQUENCE [LARGE SCALE GENOMIC DNA]</scope>
    <source>
        <strain evidence="1 2">DSM 10068</strain>
    </source>
</reference>
<sequence length="88" mass="9498">MAIDFNKAANDFMNTPAGAKLSGKQNELNKLIDSTDGQKVKNMLSGKEASVIAAIENGDTNVLKNTLSNILKTEEGSRLAEQLLNMMK</sequence>
<protein>
    <submittedName>
        <fullName evidence="1">Uncharacterized protein</fullName>
    </submittedName>
</protein>
<evidence type="ECO:0000313" key="2">
    <source>
        <dbReference type="Proteomes" id="UP000183995"/>
    </source>
</evidence>
<dbReference type="STRING" id="1123282.SAMN02745823_01453"/>
<dbReference type="RefSeq" id="WP_073077229.1">
    <property type="nucleotide sequence ID" value="NZ_FQXV01000004.1"/>
</dbReference>
<dbReference type="Proteomes" id="UP000183995">
    <property type="component" value="Unassembled WGS sequence"/>
</dbReference>
<proteinExistence type="predicted"/>
<name>A0A1M5WXZ2_9FIRM</name>
<organism evidence="1 2">
    <name type="scientific">Sporobacter termitidis DSM 10068</name>
    <dbReference type="NCBI Taxonomy" id="1123282"/>
    <lineage>
        <taxon>Bacteria</taxon>
        <taxon>Bacillati</taxon>
        <taxon>Bacillota</taxon>
        <taxon>Clostridia</taxon>
        <taxon>Eubacteriales</taxon>
        <taxon>Oscillospiraceae</taxon>
        <taxon>Sporobacter</taxon>
    </lineage>
</organism>
<evidence type="ECO:0000313" key="1">
    <source>
        <dbReference type="EMBL" id="SHH92370.1"/>
    </source>
</evidence>
<gene>
    <name evidence="1" type="ORF">SAMN02745823_01453</name>
</gene>
<dbReference type="EMBL" id="FQXV01000004">
    <property type="protein sequence ID" value="SHH92370.1"/>
    <property type="molecule type" value="Genomic_DNA"/>
</dbReference>
<dbReference type="AlphaFoldDB" id="A0A1M5WXZ2"/>
<accession>A0A1M5WXZ2</accession>